<dbReference type="EMBL" id="JAKTTI010000051">
    <property type="protein sequence ID" value="MCH1627714.1"/>
    <property type="molecule type" value="Genomic_DNA"/>
</dbReference>
<feature type="transmembrane region" description="Helical" evidence="1">
    <location>
        <begin position="33"/>
        <end position="52"/>
    </location>
</feature>
<dbReference type="RefSeq" id="WP_240257634.1">
    <property type="nucleotide sequence ID" value="NZ_JAKTTI010000051.1"/>
</dbReference>
<comment type="caution">
    <text evidence="2">The sequence shown here is derived from an EMBL/GenBank/DDBJ whole genome shotgun (WGS) entry which is preliminary data.</text>
</comment>
<keyword evidence="3" id="KW-1185">Reference proteome</keyword>
<dbReference type="Proteomes" id="UP001431131">
    <property type="component" value="Unassembled WGS sequence"/>
</dbReference>
<evidence type="ECO:0000313" key="3">
    <source>
        <dbReference type="Proteomes" id="UP001431131"/>
    </source>
</evidence>
<gene>
    <name evidence="2" type="ORF">MJG50_20465</name>
</gene>
<keyword evidence="1" id="KW-0472">Membrane</keyword>
<keyword evidence="1" id="KW-1133">Transmembrane helix</keyword>
<dbReference type="AlphaFoldDB" id="A0AAW5EFU8"/>
<reference evidence="2" key="1">
    <citation type="submission" date="2022-02" db="EMBL/GenBank/DDBJ databases">
        <title>Fredinandcohnia quinoae sp. nov. isolated from Chenopodium quinoa seeds.</title>
        <authorList>
            <person name="Saati-Santamaria Z."/>
            <person name="Flores-Felix J.D."/>
            <person name="Igual J.M."/>
            <person name="Velazquez E."/>
            <person name="Garcia-Fraile P."/>
            <person name="Martinez-Molina E."/>
        </authorList>
    </citation>
    <scope>NUCLEOTIDE SEQUENCE</scope>
    <source>
        <strain evidence="2">SECRCQ15</strain>
    </source>
</reference>
<evidence type="ECO:0000313" key="2">
    <source>
        <dbReference type="EMBL" id="MCH1627714.1"/>
    </source>
</evidence>
<organism evidence="2 3">
    <name type="scientific">Fredinandcohnia quinoae</name>
    <dbReference type="NCBI Taxonomy" id="2918902"/>
    <lineage>
        <taxon>Bacteria</taxon>
        <taxon>Bacillati</taxon>
        <taxon>Bacillota</taxon>
        <taxon>Bacilli</taxon>
        <taxon>Bacillales</taxon>
        <taxon>Bacillaceae</taxon>
        <taxon>Fredinandcohnia</taxon>
    </lineage>
</organism>
<name>A0AAW5EFU8_9BACI</name>
<sequence>MYWKVRIPLLLFVLGTISGLVQKLPEIFQVDISYFLRNIVFIGLIGIIVTILEMTKVNEKKVHFTVGLGLIILGILIDYLMV</sequence>
<protein>
    <submittedName>
        <fullName evidence="2">Uncharacterized protein</fullName>
    </submittedName>
</protein>
<feature type="transmembrane region" description="Helical" evidence="1">
    <location>
        <begin position="64"/>
        <end position="81"/>
    </location>
</feature>
<proteinExistence type="predicted"/>
<keyword evidence="1" id="KW-0812">Transmembrane</keyword>
<evidence type="ECO:0000256" key="1">
    <source>
        <dbReference type="SAM" id="Phobius"/>
    </source>
</evidence>
<accession>A0AAW5EFU8</accession>